<dbReference type="AlphaFoldDB" id="A0A174D927"/>
<organism evidence="2 3">
    <name type="scientific">Clostridium disporicum</name>
    <dbReference type="NCBI Taxonomy" id="84024"/>
    <lineage>
        <taxon>Bacteria</taxon>
        <taxon>Bacillati</taxon>
        <taxon>Bacillota</taxon>
        <taxon>Clostridia</taxon>
        <taxon>Eubacteriales</taxon>
        <taxon>Clostridiaceae</taxon>
        <taxon>Clostridium</taxon>
    </lineage>
</organism>
<evidence type="ECO:0000313" key="2">
    <source>
        <dbReference type="EMBL" id="CUO20386.1"/>
    </source>
</evidence>
<protein>
    <submittedName>
        <fullName evidence="2">Uncharacterized protein</fullName>
    </submittedName>
</protein>
<gene>
    <name evidence="2" type="ORF">ERS852470_01700</name>
</gene>
<sequence length="44" mass="4901">MSNKSSSKPTPTQPVGKNTRFEEIRNGSGYKDNSNLDILFKKGK</sequence>
<feature type="region of interest" description="Disordered" evidence="1">
    <location>
        <begin position="1"/>
        <end position="44"/>
    </location>
</feature>
<evidence type="ECO:0000313" key="3">
    <source>
        <dbReference type="Proteomes" id="UP000095558"/>
    </source>
</evidence>
<dbReference type="EMBL" id="CYZV01000017">
    <property type="protein sequence ID" value="CUO20386.1"/>
    <property type="molecule type" value="Genomic_DNA"/>
</dbReference>
<evidence type="ECO:0000256" key="1">
    <source>
        <dbReference type="SAM" id="MobiDB-lite"/>
    </source>
</evidence>
<dbReference type="Proteomes" id="UP000095558">
    <property type="component" value="Unassembled WGS sequence"/>
</dbReference>
<name>A0A174D927_9CLOT</name>
<reference evidence="2 3" key="1">
    <citation type="submission" date="2015-09" db="EMBL/GenBank/DDBJ databases">
        <authorList>
            <consortium name="Pathogen Informatics"/>
        </authorList>
    </citation>
    <scope>NUCLEOTIDE SEQUENCE [LARGE SCALE GENOMIC DNA]</scope>
    <source>
        <strain evidence="2 3">2789STDY5834855</strain>
    </source>
</reference>
<feature type="compositionally biased region" description="Polar residues" evidence="1">
    <location>
        <begin position="1"/>
        <end position="16"/>
    </location>
</feature>
<proteinExistence type="predicted"/>
<dbReference type="RefSeq" id="WP_278336307.1">
    <property type="nucleotide sequence ID" value="NZ_CYZV01000017.1"/>
</dbReference>
<accession>A0A174D927</accession>